<dbReference type="PANTHER" id="PTHR30055">
    <property type="entry name" value="HTH-TYPE TRANSCRIPTIONAL REGULATOR RUTR"/>
    <property type="match status" value="1"/>
</dbReference>
<dbReference type="PROSITE" id="PS50977">
    <property type="entry name" value="HTH_TETR_2"/>
    <property type="match status" value="1"/>
</dbReference>
<protein>
    <submittedName>
        <fullName evidence="6">Transcriptional regulator, TetR family protein</fullName>
    </submittedName>
</protein>
<dbReference type="Pfam" id="PF18556">
    <property type="entry name" value="TetR_C_35"/>
    <property type="match status" value="1"/>
</dbReference>
<feature type="DNA-binding region" description="H-T-H motif" evidence="4">
    <location>
        <begin position="35"/>
        <end position="54"/>
    </location>
</feature>
<dbReference type="InterPro" id="IPR009057">
    <property type="entry name" value="Homeodomain-like_sf"/>
</dbReference>
<organism evidence="6 7">
    <name type="scientific">Williamsia phyllosphaerae</name>
    <dbReference type="NCBI Taxonomy" id="885042"/>
    <lineage>
        <taxon>Bacteria</taxon>
        <taxon>Bacillati</taxon>
        <taxon>Actinomycetota</taxon>
        <taxon>Actinomycetes</taxon>
        <taxon>Mycobacteriales</taxon>
        <taxon>Nocardiaceae</taxon>
        <taxon>Williamsia</taxon>
    </lineage>
</organism>
<keyword evidence="7" id="KW-1185">Reference proteome</keyword>
<dbReference type="Pfam" id="PF00440">
    <property type="entry name" value="TetR_N"/>
    <property type="match status" value="1"/>
</dbReference>
<name>A0ABQ1UJ77_9NOCA</name>
<evidence type="ECO:0000256" key="1">
    <source>
        <dbReference type="ARBA" id="ARBA00023015"/>
    </source>
</evidence>
<reference evidence="7" key="1">
    <citation type="journal article" date="2019" name="Int. J. Syst. Evol. Microbiol.">
        <title>The Global Catalogue of Microorganisms (GCM) 10K type strain sequencing project: providing services to taxonomists for standard genome sequencing and annotation.</title>
        <authorList>
            <consortium name="The Broad Institute Genomics Platform"/>
            <consortium name="The Broad Institute Genome Sequencing Center for Infectious Disease"/>
            <person name="Wu L."/>
            <person name="Ma J."/>
        </authorList>
    </citation>
    <scope>NUCLEOTIDE SEQUENCE [LARGE SCALE GENOMIC DNA]</scope>
    <source>
        <strain evidence="7">CCM 7855</strain>
    </source>
</reference>
<dbReference type="InterPro" id="IPR050109">
    <property type="entry name" value="HTH-type_TetR-like_transc_reg"/>
</dbReference>
<dbReference type="EMBL" id="BMCS01000001">
    <property type="protein sequence ID" value="GGF18162.1"/>
    <property type="molecule type" value="Genomic_DNA"/>
</dbReference>
<evidence type="ECO:0000256" key="2">
    <source>
        <dbReference type="ARBA" id="ARBA00023125"/>
    </source>
</evidence>
<comment type="caution">
    <text evidence="6">The sequence shown here is derived from an EMBL/GenBank/DDBJ whole genome shotgun (WGS) entry which is preliminary data.</text>
</comment>
<evidence type="ECO:0000313" key="6">
    <source>
        <dbReference type="EMBL" id="GGF18162.1"/>
    </source>
</evidence>
<keyword evidence="2 4" id="KW-0238">DNA-binding</keyword>
<keyword evidence="3" id="KW-0804">Transcription</keyword>
<evidence type="ECO:0000313" key="7">
    <source>
        <dbReference type="Proteomes" id="UP000632454"/>
    </source>
</evidence>
<sequence length="185" mass="19509">MSTPAFYAELRTLRFERVLDAAVEIISLEGWDGLSMTEVAKRSGVPRPSLYKEVGTKSALGRAVVDREVDRFLGRVRAGVTAHPDSLEDGLAAAARGVLEHGRANAVLAAVLQPGHDPGLLALVTVNPDVVLGHATDALSSLLGDAASEALVDSAVRLTVSHLLQPTVDVDEAVDRILKSVRGFA</sequence>
<dbReference type="Gene3D" id="1.10.357.10">
    <property type="entry name" value="Tetracycline Repressor, domain 2"/>
    <property type="match status" value="1"/>
</dbReference>
<dbReference type="Proteomes" id="UP000632454">
    <property type="component" value="Unassembled WGS sequence"/>
</dbReference>
<gene>
    <name evidence="6" type="ORF">GCM10007298_12740</name>
</gene>
<feature type="domain" description="HTH tetR-type" evidence="5">
    <location>
        <begin position="12"/>
        <end position="72"/>
    </location>
</feature>
<dbReference type="RefSeq" id="WP_188487948.1">
    <property type="nucleotide sequence ID" value="NZ_BMCS01000001.1"/>
</dbReference>
<dbReference type="InterPro" id="IPR001647">
    <property type="entry name" value="HTH_TetR"/>
</dbReference>
<dbReference type="PRINTS" id="PR00455">
    <property type="entry name" value="HTHTETR"/>
</dbReference>
<evidence type="ECO:0000256" key="3">
    <source>
        <dbReference type="ARBA" id="ARBA00023163"/>
    </source>
</evidence>
<proteinExistence type="predicted"/>
<dbReference type="SUPFAM" id="SSF46689">
    <property type="entry name" value="Homeodomain-like"/>
    <property type="match status" value="1"/>
</dbReference>
<evidence type="ECO:0000259" key="5">
    <source>
        <dbReference type="PROSITE" id="PS50977"/>
    </source>
</evidence>
<accession>A0ABQ1UJ77</accession>
<keyword evidence="1" id="KW-0805">Transcription regulation</keyword>
<dbReference type="InterPro" id="IPR040611">
    <property type="entry name" value="AlkX_C"/>
</dbReference>
<evidence type="ECO:0000256" key="4">
    <source>
        <dbReference type="PROSITE-ProRule" id="PRU00335"/>
    </source>
</evidence>
<dbReference type="PANTHER" id="PTHR30055:SF234">
    <property type="entry name" value="HTH-TYPE TRANSCRIPTIONAL REGULATOR BETI"/>
    <property type="match status" value="1"/>
</dbReference>